<reference evidence="1" key="1">
    <citation type="journal article" date="2020" name="Stud. Mycol.">
        <title>101 Dothideomycetes genomes: a test case for predicting lifestyles and emergence of pathogens.</title>
        <authorList>
            <person name="Haridas S."/>
            <person name="Albert R."/>
            <person name="Binder M."/>
            <person name="Bloem J."/>
            <person name="Labutti K."/>
            <person name="Salamov A."/>
            <person name="Andreopoulos B."/>
            <person name="Baker S."/>
            <person name="Barry K."/>
            <person name="Bills G."/>
            <person name="Bluhm B."/>
            <person name="Cannon C."/>
            <person name="Castanera R."/>
            <person name="Culley D."/>
            <person name="Daum C."/>
            <person name="Ezra D."/>
            <person name="Gonzalez J."/>
            <person name="Henrissat B."/>
            <person name="Kuo A."/>
            <person name="Liang C."/>
            <person name="Lipzen A."/>
            <person name="Lutzoni F."/>
            <person name="Magnuson J."/>
            <person name="Mondo S."/>
            <person name="Nolan M."/>
            <person name="Ohm R."/>
            <person name="Pangilinan J."/>
            <person name="Park H.-J."/>
            <person name="Ramirez L."/>
            <person name="Alfaro M."/>
            <person name="Sun H."/>
            <person name="Tritt A."/>
            <person name="Yoshinaga Y."/>
            <person name="Zwiers L.-H."/>
            <person name="Turgeon B."/>
            <person name="Goodwin S."/>
            <person name="Spatafora J."/>
            <person name="Crous P."/>
            <person name="Grigoriev I."/>
        </authorList>
    </citation>
    <scope>NUCLEOTIDE SEQUENCE</scope>
    <source>
        <strain evidence="1">CBS 525.71</strain>
    </source>
</reference>
<sequence>MWPFSSSGTDSAPKLVMAPATEQQVQLLPATGQAPRTAQSQYTTPPPSNPRAAPSSAPHDPDFYAAHPHLTPPSASTPTSTSTPDTTPTPSPQAEEFDPTLPRSMSCRAAFDSAFYCSSLGGHFNDIYRYGQLRSCSEHWNDFWFCMRTKNSYSGPEVKERLIQERYAEKERLLKERPNSEDVWRRRGPGEEVREPFALAGKE</sequence>
<keyword evidence="2" id="KW-1185">Reference proteome</keyword>
<evidence type="ECO:0000313" key="1">
    <source>
        <dbReference type="EMBL" id="KAF2628765.1"/>
    </source>
</evidence>
<comment type="caution">
    <text evidence="1">The sequence shown here is derived from an EMBL/GenBank/DDBJ whole genome shotgun (WGS) entry which is preliminary data.</text>
</comment>
<name>A0ACB6S552_9PLEO</name>
<gene>
    <name evidence="1" type="ORF">BU25DRAFT_390639</name>
</gene>
<proteinExistence type="predicted"/>
<organism evidence="1 2">
    <name type="scientific">Macroventuria anomochaeta</name>
    <dbReference type="NCBI Taxonomy" id="301207"/>
    <lineage>
        <taxon>Eukaryota</taxon>
        <taxon>Fungi</taxon>
        <taxon>Dikarya</taxon>
        <taxon>Ascomycota</taxon>
        <taxon>Pezizomycotina</taxon>
        <taxon>Dothideomycetes</taxon>
        <taxon>Pleosporomycetidae</taxon>
        <taxon>Pleosporales</taxon>
        <taxon>Pleosporineae</taxon>
        <taxon>Didymellaceae</taxon>
        <taxon>Macroventuria</taxon>
    </lineage>
</organism>
<evidence type="ECO:0000313" key="2">
    <source>
        <dbReference type="Proteomes" id="UP000799754"/>
    </source>
</evidence>
<dbReference type="EMBL" id="MU006712">
    <property type="protein sequence ID" value="KAF2628765.1"/>
    <property type="molecule type" value="Genomic_DNA"/>
</dbReference>
<protein>
    <submittedName>
        <fullName evidence="1">Uncharacterized protein</fullName>
    </submittedName>
</protein>
<accession>A0ACB6S552</accession>
<dbReference type="Proteomes" id="UP000799754">
    <property type="component" value="Unassembled WGS sequence"/>
</dbReference>